<comment type="caution">
    <text evidence="8">The sequence shown here is derived from an EMBL/GenBank/DDBJ whole genome shotgun (WGS) entry which is preliminary data.</text>
</comment>
<keyword evidence="4" id="KW-0732">Signal</keyword>
<gene>
    <name evidence="8" type="ORF">CVV64_22205</name>
</gene>
<dbReference type="GO" id="GO:0045493">
    <property type="term" value="P:xylan catabolic process"/>
    <property type="evidence" value="ECO:0007669"/>
    <property type="project" value="UniProtKB-KW"/>
</dbReference>
<dbReference type="AlphaFoldDB" id="A0A2N1PGB1"/>
<accession>A0A2N1PGB1</accession>
<evidence type="ECO:0000256" key="4">
    <source>
        <dbReference type="ARBA" id="ARBA00022729"/>
    </source>
</evidence>
<evidence type="ECO:0000256" key="1">
    <source>
        <dbReference type="ARBA" id="ARBA00004613"/>
    </source>
</evidence>
<dbReference type="PANTHER" id="PTHR38050">
    <property type="match status" value="1"/>
</dbReference>
<reference evidence="8 9" key="1">
    <citation type="journal article" date="2017" name="ISME J.">
        <title>Potential for microbial H2 and metal transformations associated with novel bacteria and archaea in deep terrestrial subsurface sediments.</title>
        <authorList>
            <person name="Hernsdorf A.W."/>
            <person name="Amano Y."/>
            <person name="Miyakawa K."/>
            <person name="Ise K."/>
            <person name="Suzuki Y."/>
            <person name="Anantharaman K."/>
            <person name="Probst A."/>
            <person name="Burstein D."/>
            <person name="Thomas B.C."/>
            <person name="Banfield J.F."/>
        </authorList>
    </citation>
    <scope>NUCLEOTIDE SEQUENCE [LARGE SCALE GENOMIC DNA]</scope>
    <source>
        <strain evidence="8">HGW-Wallbacteria-1</strain>
    </source>
</reference>
<keyword evidence="7" id="KW-0624">Polysaccharide degradation</keyword>
<sequence>MEKNVDDVGFIDTMLAQLLKDYPIDPKRVYITGLSNGGMMSHRLGTELSDKITAIAPVISGLFGDEKQPAQPVAALMINGMLDESVPYLGGAPGGGFSQRWRGTPIKPASYQADFWAKANDCEAKVTEQDLGFAMHWKHNCPNQKTVELYLVKDNGHAWPGGQPGTRRADTPSQAMNATDVIWTFFRNHTK</sequence>
<keyword evidence="3" id="KW-0858">Xylan degradation</keyword>
<keyword evidence="5" id="KW-0378">Hydrolase</keyword>
<comment type="subcellular location">
    <subcellularLocation>
        <location evidence="1">Secreted</location>
    </subcellularLocation>
</comment>
<keyword evidence="6" id="KW-0119">Carbohydrate metabolism</keyword>
<dbReference type="EMBL" id="PGXC01000163">
    <property type="protein sequence ID" value="PKK87369.1"/>
    <property type="molecule type" value="Genomic_DNA"/>
</dbReference>
<keyword evidence="2" id="KW-0964">Secreted</keyword>
<dbReference type="Gene3D" id="3.40.50.1820">
    <property type="entry name" value="alpha/beta hydrolase"/>
    <property type="match status" value="1"/>
</dbReference>
<dbReference type="InterPro" id="IPR043595">
    <property type="entry name" value="FaeB/C/D"/>
</dbReference>
<organism evidence="8 9">
    <name type="scientific">Candidatus Wallbacteria bacterium HGW-Wallbacteria-1</name>
    <dbReference type="NCBI Taxonomy" id="2013854"/>
    <lineage>
        <taxon>Bacteria</taxon>
        <taxon>Candidatus Walliibacteriota</taxon>
    </lineage>
</organism>
<evidence type="ECO:0008006" key="10">
    <source>
        <dbReference type="Google" id="ProtNLM"/>
    </source>
</evidence>
<dbReference type="Proteomes" id="UP000233256">
    <property type="component" value="Unassembled WGS sequence"/>
</dbReference>
<evidence type="ECO:0000313" key="8">
    <source>
        <dbReference type="EMBL" id="PKK87369.1"/>
    </source>
</evidence>
<protein>
    <recommendedName>
        <fullName evidence="10">Polyhydroxybutyrate depolymerase</fullName>
    </recommendedName>
</protein>
<evidence type="ECO:0000256" key="7">
    <source>
        <dbReference type="ARBA" id="ARBA00023326"/>
    </source>
</evidence>
<dbReference type="GO" id="GO:0030600">
    <property type="term" value="F:feruloyl esterase activity"/>
    <property type="evidence" value="ECO:0007669"/>
    <property type="project" value="InterPro"/>
</dbReference>
<dbReference type="InterPro" id="IPR029058">
    <property type="entry name" value="AB_hydrolase_fold"/>
</dbReference>
<name>A0A2N1PGB1_9BACT</name>
<dbReference type="GO" id="GO:0005576">
    <property type="term" value="C:extracellular region"/>
    <property type="evidence" value="ECO:0007669"/>
    <property type="project" value="UniProtKB-SubCell"/>
</dbReference>
<evidence type="ECO:0000256" key="6">
    <source>
        <dbReference type="ARBA" id="ARBA00023277"/>
    </source>
</evidence>
<evidence type="ECO:0000256" key="2">
    <source>
        <dbReference type="ARBA" id="ARBA00022525"/>
    </source>
</evidence>
<evidence type="ECO:0000256" key="5">
    <source>
        <dbReference type="ARBA" id="ARBA00022801"/>
    </source>
</evidence>
<proteinExistence type="predicted"/>
<dbReference type="SUPFAM" id="SSF53474">
    <property type="entry name" value="alpha/beta-Hydrolases"/>
    <property type="match status" value="1"/>
</dbReference>
<evidence type="ECO:0000313" key="9">
    <source>
        <dbReference type="Proteomes" id="UP000233256"/>
    </source>
</evidence>
<evidence type="ECO:0000256" key="3">
    <source>
        <dbReference type="ARBA" id="ARBA00022651"/>
    </source>
</evidence>
<dbReference type="PANTHER" id="PTHR38050:SF2">
    <property type="entry name" value="FERULOYL ESTERASE C-RELATED"/>
    <property type="match status" value="1"/>
</dbReference>